<name>A0ACB9J8I7_9ASTR</name>
<reference evidence="2" key="1">
    <citation type="journal article" date="2022" name="Mol. Ecol. Resour.">
        <title>The genomes of chicory, endive, great burdock and yacon provide insights into Asteraceae palaeo-polyploidization history and plant inulin production.</title>
        <authorList>
            <person name="Fan W."/>
            <person name="Wang S."/>
            <person name="Wang H."/>
            <person name="Wang A."/>
            <person name="Jiang F."/>
            <person name="Liu H."/>
            <person name="Zhao H."/>
            <person name="Xu D."/>
            <person name="Zhang Y."/>
        </authorList>
    </citation>
    <scope>NUCLEOTIDE SEQUENCE [LARGE SCALE GENOMIC DNA]</scope>
    <source>
        <strain evidence="2">cv. Yunnan</strain>
    </source>
</reference>
<dbReference type="EMBL" id="CM042022">
    <property type="protein sequence ID" value="KAI3816600.1"/>
    <property type="molecule type" value="Genomic_DNA"/>
</dbReference>
<keyword evidence="2" id="KW-1185">Reference proteome</keyword>
<reference evidence="1 2" key="2">
    <citation type="journal article" date="2022" name="Mol. Ecol. Resour.">
        <title>The genomes of chicory, endive, great burdock and yacon provide insights into Asteraceae paleo-polyploidization history and plant inulin production.</title>
        <authorList>
            <person name="Fan W."/>
            <person name="Wang S."/>
            <person name="Wang H."/>
            <person name="Wang A."/>
            <person name="Jiang F."/>
            <person name="Liu H."/>
            <person name="Zhao H."/>
            <person name="Xu D."/>
            <person name="Zhang Y."/>
        </authorList>
    </citation>
    <scope>NUCLEOTIDE SEQUENCE [LARGE SCALE GENOMIC DNA]</scope>
    <source>
        <strain evidence="2">cv. Yunnan</strain>
        <tissue evidence="1">Leaves</tissue>
    </source>
</reference>
<evidence type="ECO:0000313" key="1">
    <source>
        <dbReference type="EMBL" id="KAI3816600.1"/>
    </source>
</evidence>
<gene>
    <name evidence="1" type="ORF">L1987_16303</name>
</gene>
<proteinExistence type="predicted"/>
<organism evidence="1 2">
    <name type="scientific">Smallanthus sonchifolius</name>
    <dbReference type="NCBI Taxonomy" id="185202"/>
    <lineage>
        <taxon>Eukaryota</taxon>
        <taxon>Viridiplantae</taxon>
        <taxon>Streptophyta</taxon>
        <taxon>Embryophyta</taxon>
        <taxon>Tracheophyta</taxon>
        <taxon>Spermatophyta</taxon>
        <taxon>Magnoliopsida</taxon>
        <taxon>eudicotyledons</taxon>
        <taxon>Gunneridae</taxon>
        <taxon>Pentapetalae</taxon>
        <taxon>asterids</taxon>
        <taxon>campanulids</taxon>
        <taxon>Asterales</taxon>
        <taxon>Asteraceae</taxon>
        <taxon>Asteroideae</taxon>
        <taxon>Heliantheae alliance</taxon>
        <taxon>Millerieae</taxon>
        <taxon>Smallanthus</taxon>
    </lineage>
</organism>
<dbReference type="Proteomes" id="UP001056120">
    <property type="component" value="Linkage Group LG05"/>
</dbReference>
<evidence type="ECO:0000313" key="2">
    <source>
        <dbReference type="Proteomes" id="UP001056120"/>
    </source>
</evidence>
<accession>A0ACB9J8I7</accession>
<protein>
    <submittedName>
        <fullName evidence="1">Uncharacterized protein</fullName>
    </submittedName>
</protein>
<comment type="caution">
    <text evidence="1">The sequence shown here is derived from an EMBL/GenBank/DDBJ whole genome shotgun (WGS) entry which is preliminary data.</text>
</comment>
<sequence length="78" mass="8979">MEISLRRLAKTSSAHCFIQQFSNGRLSGFFGCLSGLPRKKLSMEVFLSHQIGYFVMKLFDFVMKFFGPKFSIFRRAGT</sequence>